<dbReference type="InterPro" id="IPR032675">
    <property type="entry name" value="LRR_dom_sf"/>
</dbReference>
<evidence type="ECO:0000256" key="3">
    <source>
        <dbReference type="ARBA" id="ARBA00022692"/>
    </source>
</evidence>
<dbReference type="Pfam" id="PF13855">
    <property type="entry name" value="LRR_8"/>
    <property type="match status" value="1"/>
</dbReference>
<organism evidence="10 11">
    <name type="scientific">Gossypium australe</name>
    <dbReference type="NCBI Taxonomy" id="47621"/>
    <lineage>
        <taxon>Eukaryota</taxon>
        <taxon>Viridiplantae</taxon>
        <taxon>Streptophyta</taxon>
        <taxon>Embryophyta</taxon>
        <taxon>Tracheophyta</taxon>
        <taxon>Spermatophyta</taxon>
        <taxon>Magnoliopsida</taxon>
        <taxon>eudicotyledons</taxon>
        <taxon>Gunneridae</taxon>
        <taxon>Pentapetalae</taxon>
        <taxon>rosids</taxon>
        <taxon>malvids</taxon>
        <taxon>Malvales</taxon>
        <taxon>Malvaceae</taxon>
        <taxon>Malvoideae</taxon>
        <taxon>Gossypium</taxon>
    </lineage>
</organism>
<gene>
    <name evidence="10" type="ORF">EPI10_002340</name>
</gene>
<evidence type="ECO:0000256" key="5">
    <source>
        <dbReference type="ARBA" id="ARBA00022737"/>
    </source>
</evidence>
<keyword evidence="3" id="KW-0812">Transmembrane</keyword>
<keyword evidence="6" id="KW-1133">Transmembrane helix</keyword>
<accession>A0A5B6VE43</accession>
<dbReference type="AlphaFoldDB" id="A0A5B6VE43"/>
<comment type="caution">
    <text evidence="10">The sequence shown here is derived from an EMBL/GenBank/DDBJ whole genome shotgun (WGS) entry which is preliminary data.</text>
</comment>
<dbReference type="PANTHER" id="PTHR48061:SF46">
    <property type="entry name" value="LEUCINE-RICH REPEAT-CONTAINING N-TERMINAL PLANT-TYPE DOMAIN-CONTAINING PROTEIN"/>
    <property type="match status" value="1"/>
</dbReference>
<protein>
    <submittedName>
        <fullName evidence="10">Receptor like protein 30</fullName>
    </submittedName>
</protein>
<keyword evidence="9" id="KW-0325">Glycoprotein</keyword>
<dbReference type="InterPro" id="IPR046956">
    <property type="entry name" value="RLP23-like"/>
</dbReference>
<keyword evidence="7" id="KW-0472">Membrane</keyword>
<dbReference type="OrthoDB" id="1394818at2759"/>
<sequence>MSSVDPNFFINLSYSLTSLGLGSCHLRGNFPKNIFKLPNIKFLNLDHNPDLTVQFPKSNWSSPLEVLNASLASLSGELSESFGNLKSLGILDLTGCNLSGPIPTSLGNLTQLEFLVLRSNYFRGKIPSSLTNLTKLRMLVLNDNQLEGSLPDNPNEFPNLGILDLSDNLLSGITSWLYTIPRLTYLNLGNNKFIGHISEFHSNFIGGDLPILPPLIKFLSVSNNSLTGKFPDICSAKFIEILDMSHNNFSRVIPQCIGSFSQDLSSLNLKMNKLRRAIPSTFSKG</sequence>
<dbReference type="Pfam" id="PF00560">
    <property type="entry name" value="LRR_1"/>
    <property type="match status" value="4"/>
</dbReference>
<reference evidence="11" key="1">
    <citation type="journal article" date="2019" name="Plant Biotechnol. J.">
        <title>Genome sequencing of the Australian wild diploid species Gossypium australe highlights disease resistance and delayed gland morphogenesis.</title>
        <authorList>
            <person name="Cai Y."/>
            <person name="Cai X."/>
            <person name="Wang Q."/>
            <person name="Wang P."/>
            <person name="Zhang Y."/>
            <person name="Cai C."/>
            <person name="Xu Y."/>
            <person name="Wang K."/>
            <person name="Zhou Z."/>
            <person name="Wang C."/>
            <person name="Geng S."/>
            <person name="Li B."/>
            <person name="Dong Q."/>
            <person name="Hou Y."/>
            <person name="Wang H."/>
            <person name="Ai P."/>
            <person name="Liu Z."/>
            <person name="Yi F."/>
            <person name="Sun M."/>
            <person name="An G."/>
            <person name="Cheng J."/>
            <person name="Zhang Y."/>
            <person name="Shi Q."/>
            <person name="Xie Y."/>
            <person name="Shi X."/>
            <person name="Chang Y."/>
            <person name="Huang F."/>
            <person name="Chen Y."/>
            <person name="Hong S."/>
            <person name="Mi L."/>
            <person name="Sun Q."/>
            <person name="Zhang L."/>
            <person name="Zhou B."/>
            <person name="Peng R."/>
            <person name="Zhang X."/>
            <person name="Liu F."/>
        </authorList>
    </citation>
    <scope>NUCLEOTIDE SEQUENCE [LARGE SCALE GENOMIC DNA]</scope>
    <source>
        <strain evidence="11">cv. PA1801</strain>
    </source>
</reference>
<evidence type="ECO:0000256" key="2">
    <source>
        <dbReference type="ARBA" id="ARBA00022614"/>
    </source>
</evidence>
<keyword evidence="5" id="KW-0677">Repeat</keyword>
<dbReference type="Gene3D" id="3.80.10.10">
    <property type="entry name" value="Ribonuclease Inhibitor"/>
    <property type="match status" value="1"/>
</dbReference>
<keyword evidence="8 10" id="KW-0675">Receptor</keyword>
<keyword evidence="4" id="KW-0732">Signal</keyword>
<keyword evidence="11" id="KW-1185">Reference proteome</keyword>
<dbReference type="PANTHER" id="PTHR48061">
    <property type="entry name" value="LEUCINE-RICH REPEAT RECEPTOR PROTEIN KINASE EMS1-LIKE-RELATED"/>
    <property type="match status" value="1"/>
</dbReference>
<evidence type="ECO:0000313" key="11">
    <source>
        <dbReference type="Proteomes" id="UP000325315"/>
    </source>
</evidence>
<evidence type="ECO:0000256" key="6">
    <source>
        <dbReference type="ARBA" id="ARBA00022989"/>
    </source>
</evidence>
<keyword evidence="2" id="KW-0433">Leucine-rich repeat</keyword>
<dbReference type="Proteomes" id="UP000325315">
    <property type="component" value="Unassembled WGS sequence"/>
</dbReference>
<evidence type="ECO:0000256" key="9">
    <source>
        <dbReference type="ARBA" id="ARBA00023180"/>
    </source>
</evidence>
<dbReference type="GO" id="GO:0016020">
    <property type="term" value="C:membrane"/>
    <property type="evidence" value="ECO:0007669"/>
    <property type="project" value="UniProtKB-SubCell"/>
</dbReference>
<evidence type="ECO:0000256" key="4">
    <source>
        <dbReference type="ARBA" id="ARBA00022729"/>
    </source>
</evidence>
<name>A0A5B6VE43_9ROSI</name>
<proteinExistence type="predicted"/>
<comment type="subcellular location">
    <subcellularLocation>
        <location evidence="1">Membrane</location>
        <topology evidence="1">Single-pass type I membrane protein</topology>
    </subcellularLocation>
</comment>
<dbReference type="SUPFAM" id="SSF52047">
    <property type="entry name" value="RNI-like"/>
    <property type="match status" value="1"/>
</dbReference>
<evidence type="ECO:0000256" key="7">
    <source>
        <dbReference type="ARBA" id="ARBA00023136"/>
    </source>
</evidence>
<evidence type="ECO:0000256" key="1">
    <source>
        <dbReference type="ARBA" id="ARBA00004479"/>
    </source>
</evidence>
<evidence type="ECO:0000256" key="8">
    <source>
        <dbReference type="ARBA" id="ARBA00023170"/>
    </source>
</evidence>
<dbReference type="EMBL" id="SMMG02000007">
    <property type="protein sequence ID" value="KAA3467317.1"/>
    <property type="molecule type" value="Genomic_DNA"/>
</dbReference>
<dbReference type="FunFam" id="3.80.10.10:FF:000383">
    <property type="entry name" value="Leucine-rich repeat receptor protein kinase EMS1"/>
    <property type="match status" value="1"/>
</dbReference>
<dbReference type="InterPro" id="IPR001611">
    <property type="entry name" value="Leu-rich_rpt"/>
</dbReference>
<evidence type="ECO:0000313" key="10">
    <source>
        <dbReference type="EMBL" id="KAA3467317.1"/>
    </source>
</evidence>